<dbReference type="Proteomes" id="UP000327439">
    <property type="component" value="Chromosome A11"/>
</dbReference>
<organism evidence="3 4">
    <name type="scientific">Gossypium barbadense</name>
    <name type="common">Sea Island cotton</name>
    <name type="synonym">Hibiscus barbadensis</name>
    <dbReference type="NCBI Taxonomy" id="3634"/>
    <lineage>
        <taxon>Eukaryota</taxon>
        <taxon>Viridiplantae</taxon>
        <taxon>Streptophyta</taxon>
        <taxon>Embryophyta</taxon>
        <taxon>Tracheophyta</taxon>
        <taxon>Spermatophyta</taxon>
        <taxon>Magnoliopsida</taxon>
        <taxon>eudicotyledons</taxon>
        <taxon>Gunneridae</taxon>
        <taxon>Pentapetalae</taxon>
        <taxon>rosids</taxon>
        <taxon>malvids</taxon>
        <taxon>Malvales</taxon>
        <taxon>Malvaceae</taxon>
        <taxon>Malvoideae</taxon>
        <taxon>Gossypium</taxon>
    </lineage>
</organism>
<gene>
    <name evidence="3" type="ORF">ES319_A11G148400v1</name>
</gene>
<reference evidence="4" key="1">
    <citation type="journal article" date="2020" name="Nat. Genet.">
        <title>Genomic diversifications of five Gossypium allopolyploid species and their impact on cotton improvement.</title>
        <authorList>
            <person name="Chen Z.J."/>
            <person name="Sreedasyam A."/>
            <person name="Ando A."/>
            <person name="Song Q."/>
            <person name="De Santiago L.M."/>
            <person name="Hulse-Kemp A.M."/>
            <person name="Ding M."/>
            <person name="Ye W."/>
            <person name="Kirkbride R.C."/>
            <person name="Jenkins J."/>
            <person name="Plott C."/>
            <person name="Lovell J."/>
            <person name="Lin Y.M."/>
            <person name="Vaughn R."/>
            <person name="Liu B."/>
            <person name="Simpson S."/>
            <person name="Scheffler B.E."/>
            <person name="Wen L."/>
            <person name="Saski C.A."/>
            <person name="Grover C.E."/>
            <person name="Hu G."/>
            <person name="Conover J.L."/>
            <person name="Carlson J.W."/>
            <person name="Shu S."/>
            <person name="Boston L.B."/>
            <person name="Williams M."/>
            <person name="Peterson D.G."/>
            <person name="McGee K."/>
            <person name="Jones D.C."/>
            <person name="Wendel J.F."/>
            <person name="Stelly D.M."/>
            <person name="Grimwood J."/>
            <person name="Schmutz J."/>
        </authorList>
    </citation>
    <scope>NUCLEOTIDE SEQUENCE [LARGE SCALE GENOMIC DNA]</scope>
    <source>
        <strain evidence="4">cv. 3-79</strain>
    </source>
</reference>
<name>A0A5J5TND9_GOSBA</name>
<dbReference type="PANTHER" id="PTHR31307:SF3">
    <property type="entry name" value="HOMEODOMAIN-LIKE SUPERFAMILY PROTEIN"/>
    <property type="match status" value="1"/>
</dbReference>
<dbReference type="AlphaFoldDB" id="A0A5J5TND9"/>
<evidence type="ECO:0000313" key="3">
    <source>
        <dbReference type="EMBL" id="KAB2057112.1"/>
    </source>
</evidence>
<evidence type="ECO:0000259" key="2">
    <source>
        <dbReference type="Pfam" id="PF13837"/>
    </source>
</evidence>
<dbReference type="Gene3D" id="1.10.10.60">
    <property type="entry name" value="Homeodomain-like"/>
    <property type="match status" value="1"/>
</dbReference>
<feature type="region of interest" description="Disordered" evidence="1">
    <location>
        <begin position="1"/>
        <end position="20"/>
    </location>
</feature>
<dbReference type="InterPro" id="IPR044823">
    <property type="entry name" value="ASIL1/2-like"/>
</dbReference>
<proteinExistence type="predicted"/>
<dbReference type="PANTHER" id="PTHR31307">
    <property type="entry name" value="TRIHELIX TRANSCRIPTION FACTOR ASIL2"/>
    <property type="match status" value="1"/>
</dbReference>
<feature type="domain" description="Myb/SANT-like DNA-binding" evidence="2">
    <location>
        <begin position="21"/>
        <end position="93"/>
    </location>
</feature>
<accession>A0A5J5TND9</accession>
<keyword evidence="4" id="KW-1185">Reference proteome</keyword>
<sequence length="261" mass="30576">MSNISPVADPTPGKKSQPLPWTHQETLNLIQAYQEKWYSLQRSKLKAWQWQEVVVTVAVRCGHLDDSPAKTALQCRHKMEKLRRRYRSERQALEHEPLPISARPLASLVPTRGLNFYSENGHEAGNNYYSNYVVEEEQEDYYYDDDEENNQFSKSRSINNILRRPSAVNRIRGEEDGDNDVAVVAMEEENKEMALAVEIRRFDEKLMWVERKRMEMMRETERLRMEMENTRIEMILDANKKFVDVISASFGSNKVDQKLGS</sequence>
<dbReference type="EMBL" id="CM018212">
    <property type="protein sequence ID" value="KAB2057112.1"/>
    <property type="molecule type" value="Genomic_DNA"/>
</dbReference>
<dbReference type="Pfam" id="PF13837">
    <property type="entry name" value="Myb_DNA-bind_4"/>
    <property type="match status" value="1"/>
</dbReference>
<evidence type="ECO:0000313" key="4">
    <source>
        <dbReference type="Proteomes" id="UP000327439"/>
    </source>
</evidence>
<protein>
    <recommendedName>
        <fullName evidence="2">Myb/SANT-like DNA-binding domain-containing protein</fullName>
    </recommendedName>
</protein>
<dbReference type="InterPro" id="IPR044822">
    <property type="entry name" value="Myb_DNA-bind_4"/>
</dbReference>
<dbReference type="OrthoDB" id="1901794at2759"/>
<evidence type="ECO:0000256" key="1">
    <source>
        <dbReference type="SAM" id="MobiDB-lite"/>
    </source>
</evidence>